<organism evidence="2 3">
    <name type="scientific">Tardibacter chloracetimidivorans</name>
    <dbReference type="NCBI Taxonomy" id="1921510"/>
    <lineage>
        <taxon>Bacteria</taxon>
        <taxon>Pseudomonadati</taxon>
        <taxon>Pseudomonadota</taxon>
        <taxon>Alphaproteobacteria</taxon>
        <taxon>Sphingomonadales</taxon>
        <taxon>Sphingomonadaceae</taxon>
        <taxon>Tardibacter</taxon>
    </lineage>
</organism>
<evidence type="ECO:0000313" key="3">
    <source>
        <dbReference type="Proteomes" id="UP000182063"/>
    </source>
</evidence>
<dbReference type="KEGG" id="sphj:BSL82_11750"/>
<dbReference type="RefSeq" id="WP_072597690.1">
    <property type="nucleotide sequence ID" value="NZ_CP018221.1"/>
</dbReference>
<reference evidence="3" key="1">
    <citation type="submission" date="2016-11" db="EMBL/GenBank/DDBJ databases">
        <title>Complete Genome Sequence of alachlor-degrading Sphingomonas sp. strain JJ-A5.</title>
        <authorList>
            <person name="Lee H."/>
            <person name="Ka J.-O."/>
        </authorList>
    </citation>
    <scope>NUCLEOTIDE SEQUENCE [LARGE SCALE GENOMIC DNA]</scope>
    <source>
        <strain evidence="3">JJ-A5</strain>
    </source>
</reference>
<proteinExistence type="predicted"/>
<dbReference type="NCBIfam" id="NF004811">
    <property type="entry name" value="PRK06158.1"/>
    <property type="match status" value="1"/>
</dbReference>
<dbReference type="InterPro" id="IPR055140">
    <property type="entry name" value="Thiolase_C_2"/>
</dbReference>
<dbReference type="CDD" id="cd00829">
    <property type="entry name" value="SCP-x_thiolase"/>
    <property type="match status" value="1"/>
</dbReference>
<dbReference type="OrthoDB" id="9790314at2"/>
<dbReference type="PIRSF" id="PIRSF000429">
    <property type="entry name" value="Ac-CoA_Ac_transf"/>
    <property type="match status" value="1"/>
</dbReference>
<dbReference type="Proteomes" id="UP000182063">
    <property type="component" value="Chromosome"/>
</dbReference>
<feature type="domain" description="Thiolase C-terminal" evidence="1">
    <location>
        <begin position="237"/>
        <end position="378"/>
    </location>
</feature>
<dbReference type="InterPro" id="IPR002155">
    <property type="entry name" value="Thiolase"/>
</dbReference>
<dbReference type="PANTHER" id="PTHR42870">
    <property type="entry name" value="ACETYL-COA C-ACETYLTRANSFERASE"/>
    <property type="match status" value="1"/>
</dbReference>
<accession>A0A1L3ZWB3</accession>
<dbReference type="InterPro" id="IPR016039">
    <property type="entry name" value="Thiolase-like"/>
</dbReference>
<dbReference type="EMBL" id="CP018221">
    <property type="protein sequence ID" value="API59900.1"/>
    <property type="molecule type" value="Genomic_DNA"/>
</dbReference>
<dbReference type="PANTHER" id="PTHR42870:SF1">
    <property type="entry name" value="NON-SPECIFIC LIPID-TRANSFER PROTEIN-LIKE 2"/>
    <property type="match status" value="1"/>
</dbReference>
<evidence type="ECO:0000259" key="1">
    <source>
        <dbReference type="Pfam" id="PF22691"/>
    </source>
</evidence>
<dbReference type="GO" id="GO:0003988">
    <property type="term" value="F:acetyl-CoA C-acyltransferase activity"/>
    <property type="evidence" value="ECO:0007669"/>
    <property type="project" value="UniProtKB-ARBA"/>
</dbReference>
<dbReference type="Gene3D" id="3.40.47.10">
    <property type="match status" value="1"/>
</dbReference>
<dbReference type="Pfam" id="PF22691">
    <property type="entry name" value="Thiolase_C_1"/>
    <property type="match status" value="1"/>
</dbReference>
<dbReference type="AlphaFoldDB" id="A0A1L3ZWB3"/>
<sequence>MDRFPRAKVAIAGVATFGIGENPGKRPLDLAASAAVRALDDAGLALSDVDGLFICLPDDALAGLAGAEYLGIQPKFTDCNRTGGSAFHSHVITAAFMLEAGYLDTVLIMYGSNQRSAGGKLVQMRQSSIYELPYRPINPMSSYALATARHMHQYGTTREELAEVAVAARGWANLNPDAFMRGPLSIEDCVGARIVSDPLGVRDCCLITDGAAAIVLTRADRAKDLRKPPVYVLGSAAEVTHASIDQMPDLTVTAAKRAAERAFGIAGVTPADIDVVQIYDAFTINTILLLEDMGFCAKGEGGSFVSGGRIAPGGVLPVNTNGGGLSFCHPGMYGLFTLIEATQQLRNECGERQVENVKLAVANGNGGALSSETVTILANQDAV</sequence>
<evidence type="ECO:0000313" key="2">
    <source>
        <dbReference type="EMBL" id="API59900.1"/>
    </source>
</evidence>
<keyword evidence="3" id="KW-1185">Reference proteome</keyword>
<protein>
    <submittedName>
        <fullName evidence="2">Thiolase</fullName>
    </submittedName>
</protein>
<dbReference type="SUPFAM" id="SSF53901">
    <property type="entry name" value="Thiolase-like"/>
    <property type="match status" value="2"/>
</dbReference>
<gene>
    <name evidence="2" type="ORF">BSL82_11750</name>
</gene>
<dbReference type="STRING" id="1921510.BSL82_11750"/>
<name>A0A1L3ZWB3_9SPHN</name>